<gene>
    <name evidence="10 13" type="primary">tatB</name>
    <name evidence="12" type="ORF">BGI27_05805</name>
    <name evidence="13" type="ORF">CGU29_05810</name>
</gene>
<dbReference type="EMBL" id="MDUX01000013">
    <property type="protein sequence ID" value="KAF7599838.1"/>
    <property type="molecule type" value="Genomic_DNA"/>
</dbReference>
<evidence type="ECO:0000256" key="8">
    <source>
        <dbReference type="ARBA" id="ARBA00023010"/>
    </source>
</evidence>
<evidence type="ECO:0000256" key="9">
    <source>
        <dbReference type="ARBA" id="ARBA00023136"/>
    </source>
</evidence>
<keyword evidence="4" id="KW-0997">Cell inner membrane</keyword>
<feature type="region of interest" description="Disordered" evidence="11">
    <location>
        <begin position="123"/>
        <end position="146"/>
    </location>
</feature>
<dbReference type="Proteomes" id="UP000216107">
    <property type="component" value="Unassembled WGS sequence"/>
</dbReference>
<evidence type="ECO:0000313" key="14">
    <source>
        <dbReference type="Proteomes" id="UP000216107"/>
    </source>
</evidence>
<evidence type="ECO:0000256" key="2">
    <source>
        <dbReference type="ARBA" id="ARBA00022448"/>
    </source>
</evidence>
<evidence type="ECO:0000256" key="10">
    <source>
        <dbReference type="HAMAP-Rule" id="MF_00237"/>
    </source>
</evidence>
<reference evidence="12 15" key="1">
    <citation type="submission" date="2016-08" db="EMBL/GenBank/DDBJ databases">
        <title>Candidatus Dactylopiibacterium carminicum genome sequence.</title>
        <authorList>
            <person name="Ramirez-Puebla S.T."/>
            <person name="Ormeno-Orrillo E."/>
            <person name="Vera-Ponce De Leon A."/>
            <person name="Luis L."/>
            <person name="Sanchez-Flores A."/>
            <person name="Monica R."/>
            <person name="Martinez-Romero E."/>
        </authorList>
    </citation>
    <scope>NUCLEOTIDE SEQUENCE [LARGE SCALE GENOMIC DNA]</scope>
    <source>
        <strain evidence="12">END1</strain>
    </source>
</reference>
<evidence type="ECO:0000256" key="6">
    <source>
        <dbReference type="ARBA" id="ARBA00022927"/>
    </source>
</evidence>
<dbReference type="InterPro" id="IPR003369">
    <property type="entry name" value="TatA/B/E"/>
</dbReference>
<organism evidence="13 14">
    <name type="scientific">Candidatus Dactylopiibacterium carminicum</name>
    <dbReference type="NCBI Taxonomy" id="857335"/>
    <lineage>
        <taxon>Bacteria</taxon>
        <taxon>Pseudomonadati</taxon>
        <taxon>Pseudomonadota</taxon>
        <taxon>Betaproteobacteria</taxon>
        <taxon>Rhodocyclales</taxon>
        <taxon>Rhodocyclaceae</taxon>
        <taxon>Candidatus Dactylopiibacterium</taxon>
    </lineage>
</organism>
<dbReference type="AlphaFoldDB" id="A0A272EV12"/>
<dbReference type="HAMAP" id="MF_00237">
    <property type="entry name" value="TatB"/>
    <property type="match status" value="1"/>
</dbReference>
<name>A0A272EV12_9RHOO</name>
<comment type="caution">
    <text evidence="13">The sequence shown here is derived from an EMBL/GenBank/DDBJ whole genome shotgun (WGS) entry which is preliminary data.</text>
</comment>
<dbReference type="RefSeq" id="WP_095523965.1">
    <property type="nucleotide sequence ID" value="NZ_MDUX01000013.1"/>
</dbReference>
<keyword evidence="9 10" id="KW-0472">Membrane</keyword>
<dbReference type="PRINTS" id="PR01506">
    <property type="entry name" value="TATBPROTEIN"/>
</dbReference>
<evidence type="ECO:0000256" key="5">
    <source>
        <dbReference type="ARBA" id="ARBA00022692"/>
    </source>
</evidence>
<dbReference type="InterPro" id="IPR018448">
    <property type="entry name" value="TatB"/>
</dbReference>
<dbReference type="OrthoDB" id="9816005at2"/>
<comment type="similarity">
    <text evidence="10">Belongs to the TatB family.</text>
</comment>
<evidence type="ECO:0000313" key="15">
    <source>
        <dbReference type="Proteomes" id="UP000623509"/>
    </source>
</evidence>
<evidence type="ECO:0000313" key="12">
    <source>
        <dbReference type="EMBL" id="KAF7599838.1"/>
    </source>
</evidence>
<evidence type="ECO:0000256" key="3">
    <source>
        <dbReference type="ARBA" id="ARBA00022475"/>
    </source>
</evidence>
<reference evidence="13 14" key="2">
    <citation type="submission" date="2017-07" db="EMBL/GenBank/DDBJ databases">
        <title>Candidatus Dactylopiibacterium carminicum, a nitrogen-fixing symbiont of the cochineal insect Dactylopius coccus and Dactylopius opuntiae (Hemiptera: Coccoidea: Dactylopiidae).</title>
        <authorList>
            <person name="Vera A."/>
        </authorList>
    </citation>
    <scope>NUCLEOTIDE SEQUENCE [LARGE SCALE GENOMIC DNA]</scope>
    <source>
        <strain evidence="13 14">NFDCM</strain>
    </source>
</reference>
<keyword evidence="6 10" id="KW-0653">Protein transport</keyword>
<evidence type="ECO:0000313" key="13">
    <source>
        <dbReference type="EMBL" id="PAS93949.1"/>
    </source>
</evidence>
<dbReference type="Pfam" id="PF02416">
    <property type="entry name" value="TatA_B_E"/>
    <property type="match status" value="1"/>
</dbReference>
<comment type="function">
    <text evidence="10">Part of the twin-arginine translocation (Tat) system that transports large folded proteins containing a characteristic twin-arginine motif in their signal peptide across membranes. Together with TatC, TatB is part of a receptor directly interacting with Tat signal peptides. TatB may form an oligomeric binding site that transiently accommodates folded Tat precursor proteins before their translocation.</text>
</comment>
<comment type="subunit">
    <text evidence="10">The Tat system comprises two distinct complexes: a TatABC complex, containing multiple copies of TatA, TatB and TatC subunits, and a separate TatA complex, containing only TatA subunits. Substrates initially bind to the TatABC complex, which probably triggers association of the separate TatA complex to form the active translocon.</text>
</comment>
<proteinExistence type="inferred from homology"/>
<evidence type="ECO:0000256" key="11">
    <source>
        <dbReference type="SAM" id="MobiDB-lite"/>
    </source>
</evidence>
<accession>A0A272EV12</accession>
<dbReference type="NCBIfam" id="TIGR01410">
    <property type="entry name" value="tatB"/>
    <property type="match status" value="1"/>
</dbReference>
<dbReference type="GO" id="GO:0043953">
    <property type="term" value="P:protein transport by the Tat complex"/>
    <property type="evidence" value="ECO:0007669"/>
    <property type="project" value="UniProtKB-UniRule"/>
</dbReference>
<keyword evidence="5 10" id="KW-0812">Transmembrane</keyword>
<keyword evidence="2 10" id="KW-0813">Transport</keyword>
<keyword evidence="8 10" id="KW-0811">Translocation</keyword>
<evidence type="ECO:0000256" key="1">
    <source>
        <dbReference type="ARBA" id="ARBA00004167"/>
    </source>
</evidence>
<evidence type="ECO:0000256" key="4">
    <source>
        <dbReference type="ARBA" id="ARBA00022519"/>
    </source>
</evidence>
<dbReference type="Proteomes" id="UP000623509">
    <property type="component" value="Unassembled WGS sequence"/>
</dbReference>
<dbReference type="Gene3D" id="1.20.5.3310">
    <property type="match status" value="1"/>
</dbReference>
<keyword evidence="7 10" id="KW-1133">Transmembrane helix</keyword>
<dbReference type="EMBL" id="NMRN01000011">
    <property type="protein sequence ID" value="PAS93949.1"/>
    <property type="molecule type" value="Genomic_DNA"/>
</dbReference>
<dbReference type="GO" id="GO:0033281">
    <property type="term" value="C:TAT protein transport complex"/>
    <property type="evidence" value="ECO:0007669"/>
    <property type="project" value="UniProtKB-UniRule"/>
</dbReference>
<dbReference type="PANTHER" id="PTHR33162:SF1">
    <property type="entry name" value="SEC-INDEPENDENT PROTEIN TRANSLOCASE PROTEIN TATA, CHLOROPLASTIC"/>
    <property type="match status" value="1"/>
</dbReference>
<sequence length="160" mass="17477">MFDIGFSEILVIGIVALVVFGPEELPRVARTAGHWLGKLRRYVSAVKADIDREIEAAELKTLVDDVQSSARKLQASLTEQASAFEAELSREVTPVAAEARALEQEIQQSLRIDEAAPQVIAETSVQDVPVVPDTPPDEVQAESDDKQLDLFAAPGELRKE</sequence>
<keyword evidence="15" id="KW-1185">Reference proteome</keyword>
<comment type="subcellular location">
    <subcellularLocation>
        <location evidence="10">Cell membrane</location>
        <topology evidence="10">Single-pass membrane protein</topology>
    </subcellularLocation>
    <subcellularLocation>
        <location evidence="1">Membrane</location>
        <topology evidence="1">Single-pass membrane protein</topology>
    </subcellularLocation>
</comment>
<protein>
    <recommendedName>
        <fullName evidence="10">Sec-independent protein translocase protein TatB</fullName>
    </recommendedName>
</protein>
<evidence type="ECO:0000256" key="7">
    <source>
        <dbReference type="ARBA" id="ARBA00022989"/>
    </source>
</evidence>
<keyword evidence="3 10" id="KW-1003">Cell membrane</keyword>
<dbReference type="PANTHER" id="PTHR33162">
    <property type="entry name" value="SEC-INDEPENDENT PROTEIN TRANSLOCASE PROTEIN TATA, CHLOROPLASTIC"/>
    <property type="match status" value="1"/>
</dbReference>
<dbReference type="GO" id="GO:0008320">
    <property type="term" value="F:protein transmembrane transporter activity"/>
    <property type="evidence" value="ECO:0007669"/>
    <property type="project" value="UniProtKB-UniRule"/>
</dbReference>